<evidence type="ECO:0000256" key="2">
    <source>
        <dbReference type="HAMAP-Rule" id="MF_01139"/>
    </source>
</evidence>
<gene>
    <name evidence="3" type="ORF">HNQ61_002928</name>
</gene>
<dbReference type="CDD" id="cd00475">
    <property type="entry name" value="Cis_IPPS"/>
    <property type="match status" value="1"/>
</dbReference>
<keyword evidence="1 2" id="KW-0808">Transferase</keyword>
<dbReference type="Pfam" id="PF01255">
    <property type="entry name" value="Prenyltransf"/>
    <property type="match status" value="1"/>
</dbReference>
<dbReference type="Proteomes" id="UP000582837">
    <property type="component" value="Unassembled WGS sequence"/>
</dbReference>
<dbReference type="NCBIfam" id="NF011412">
    <property type="entry name" value="PRK14839.1"/>
    <property type="match status" value="1"/>
</dbReference>
<evidence type="ECO:0000313" key="3">
    <source>
        <dbReference type="EMBL" id="MBB6071304.1"/>
    </source>
</evidence>
<dbReference type="GO" id="GO:0005829">
    <property type="term" value="C:cytosol"/>
    <property type="evidence" value="ECO:0007669"/>
    <property type="project" value="TreeGrafter"/>
</dbReference>
<dbReference type="RefSeq" id="WP_170034067.1">
    <property type="nucleotide sequence ID" value="NZ_JABDTL010000001.1"/>
</dbReference>
<feature type="binding site" evidence="2">
    <location>
        <position position="185"/>
    </location>
    <ligand>
        <name>substrate</name>
    </ligand>
</feature>
<feature type="binding site" evidence="2">
    <location>
        <begin position="21"/>
        <end position="24"/>
    </location>
    <ligand>
        <name>substrate</name>
    </ligand>
</feature>
<feature type="binding site" evidence="2">
    <location>
        <position position="33"/>
    </location>
    <ligand>
        <name>substrate</name>
    </ligand>
</feature>
<dbReference type="PANTHER" id="PTHR10291">
    <property type="entry name" value="DEHYDRODOLICHYL DIPHOSPHATE SYNTHASE FAMILY MEMBER"/>
    <property type="match status" value="1"/>
</dbReference>
<keyword evidence="2" id="KW-0460">Magnesium</keyword>
<dbReference type="EC" id="2.5.1.-" evidence="2"/>
<protein>
    <recommendedName>
        <fullName evidence="2">Isoprenyl transferase</fullName>
        <ecNumber evidence="2">2.5.1.-</ecNumber>
    </recommendedName>
</protein>
<comment type="function">
    <text evidence="2">Catalyzes the condensation of isopentenyl diphosphate (IPP) with allylic pyrophosphates generating different type of terpenoids.</text>
</comment>
<evidence type="ECO:0000256" key="1">
    <source>
        <dbReference type="ARBA" id="ARBA00022679"/>
    </source>
</evidence>
<sequence length="241" mass="26588">MQRTLQIHRSAGLHVALIMDGNGRWANARGWPRLAGHREGAKTVRTIVEAAPGLGIGTLTLYAFSSDNWGRPSREVAGLMRLFRSYLAAEAQRCVENGVRMRIIGRRDRLPEVLVRQIDAAESATEHGRKLTLRIALDYSARDTLMRAAATLSATGAPTREEFAAAMAGAMGEQAPAPDVDLLVRTGGEQRLSDFLLWESAYAELYFTPLAWPDFSPAALGQAVDWFHGRERRFGRLKESA</sequence>
<dbReference type="InterPro" id="IPR018520">
    <property type="entry name" value="UPP_synth-like_CS"/>
</dbReference>
<accession>A0A841H019</accession>
<name>A0A841H019_9BACT</name>
<feature type="active site" evidence="2">
    <location>
        <position position="20"/>
    </location>
</feature>
<reference evidence="3 4" key="1">
    <citation type="submission" date="2020-08" db="EMBL/GenBank/DDBJ databases">
        <title>Genomic Encyclopedia of Type Strains, Phase IV (KMG-IV): sequencing the most valuable type-strain genomes for metagenomic binning, comparative biology and taxonomic classification.</title>
        <authorList>
            <person name="Goeker M."/>
        </authorList>
    </citation>
    <scope>NUCLEOTIDE SEQUENCE [LARGE SCALE GENOMIC DNA]</scope>
    <source>
        <strain evidence="3 4">DSM 29007</strain>
    </source>
</reference>
<dbReference type="GO" id="GO:0016094">
    <property type="term" value="P:polyprenol biosynthetic process"/>
    <property type="evidence" value="ECO:0007669"/>
    <property type="project" value="TreeGrafter"/>
</dbReference>
<dbReference type="InterPro" id="IPR001441">
    <property type="entry name" value="UPP_synth-like"/>
</dbReference>
<dbReference type="PANTHER" id="PTHR10291:SF0">
    <property type="entry name" value="DEHYDRODOLICHYL DIPHOSPHATE SYNTHASE 2"/>
    <property type="match status" value="1"/>
</dbReference>
<comment type="subunit">
    <text evidence="2">Homodimer.</text>
</comment>
<feature type="binding site" evidence="2">
    <location>
        <position position="69"/>
    </location>
    <ligand>
        <name>substrate</name>
    </ligand>
</feature>
<keyword evidence="4" id="KW-1185">Reference proteome</keyword>
<feature type="binding site" evidence="2">
    <location>
        <position position="204"/>
    </location>
    <ligand>
        <name>Mg(2+)</name>
        <dbReference type="ChEBI" id="CHEBI:18420"/>
    </ligand>
</feature>
<feature type="binding site" evidence="2">
    <location>
        <position position="37"/>
    </location>
    <ligand>
        <name>substrate</name>
    </ligand>
</feature>
<dbReference type="GO" id="GO:0000287">
    <property type="term" value="F:magnesium ion binding"/>
    <property type="evidence" value="ECO:0007669"/>
    <property type="project" value="UniProtKB-UniRule"/>
</dbReference>
<dbReference type="EMBL" id="JACHIA010000007">
    <property type="protein sequence ID" value="MBB6071304.1"/>
    <property type="molecule type" value="Genomic_DNA"/>
</dbReference>
<dbReference type="GO" id="GO:0008834">
    <property type="term" value="F:ditrans,polycis-undecaprenyl-diphosphate synthase [(2E,6E)-farnesyl-diphosphate specific] activity"/>
    <property type="evidence" value="ECO:0007669"/>
    <property type="project" value="TreeGrafter"/>
</dbReference>
<feature type="binding site" evidence="2">
    <location>
        <begin position="65"/>
        <end position="67"/>
    </location>
    <ligand>
        <name>substrate</name>
    </ligand>
</feature>
<feature type="binding site" evidence="2">
    <location>
        <position position="71"/>
    </location>
    <ligand>
        <name>substrate</name>
    </ligand>
</feature>
<proteinExistence type="inferred from homology"/>
<dbReference type="AlphaFoldDB" id="A0A841H019"/>
<comment type="caution">
    <text evidence="3">The sequence shown here is derived from an EMBL/GenBank/DDBJ whole genome shotgun (WGS) entry which is preliminary data.</text>
</comment>
<feature type="active site" description="Proton acceptor" evidence="2">
    <location>
        <position position="68"/>
    </location>
</feature>
<dbReference type="SUPFAM" id="SSF64005">
    <property type="entry name" value="Undecaprenyl diphosphate synthase"/>
    <property type="match status" value="1"/>
</dbReference>
<comment type="similarity">
    <text evidence="2">Belongs to the UPP synthase family.</text>
</comment>
<dbReference type="HAMAP" id="MF_01139">
    <property type="entry name" value="ISPT"/>
    <property type="match status" value="1"/>
</dbReference>
<dbReference type="NCBIfam" id="TIGR00055">
    <property type="entry name" value="uppS"/>
    <property type="match status" value="1"/>
</dbReference>
<dbReference type="PROSITE" id="PS01066">
    <property type="entry name" value="UPP_SYNTHASE"/>
    <property type="match status" value="1"/>
</dbReference>
<feature type="binding site" evidence="2">
    <location>
        <position position="20"/>
    </location>
    <ligand>
        <name>Mg(2+)</name>
        <dbReference type="ChEBI" id="CHEBI:18420"/>
    </ligand>
</feature>
<comment type="cofactor">
    <cofactor evidence="2">
        <name>Mg(2+)</name>
        <dbReference type="ChEBI" id="CHEBI:18420"/>
    </cofactor>
    <text evidence="2">Binds 2 magnesium ions per subunit.</text>
</comment>
<dbReference type="InterPro" id="IPR036424">
    <property type="entry name" value="UPP_synth-like_sf"/>
</dbReference>
<feature type="binding site" evidence="2">
    <location>
        <begin position="191"/>
        <end position="193"/>
    </location>
    <ligand>
        <name>substrate</name>
    </ligand>
</feature>
<keyword evidence="2" id="KW-0479">Metal-binding</keyword>
<feature type="binding site" evidence="2">
    <location>
        <position position="25"/>
    </location>
    <ligand>
        <name>substrate</name>
    </ligand>
</feature>
<dbReference type="Gene3D" id="3.40.1180.10">
    <property type="entry name" value="Decaprenyl diphosphate synthase-like"/>
    <property type="match status" value="1"/>
</dbReference>
<organism evidence="3 4">
    <name type="scientific">Longimicrobium terrae</name>
    <dbReference type="NCBI Taxonomy" id="1639882"/>
    <lineage>
        <taxon>Bacteria</taxon>
        <taxon>Pseudomonadati</taxon>
        <taxon>Gemmatimonadota</taxon>
        <taxon>Longimicrobiia</taxon>
        <taxon>Longimicrobiales</taxon>
        <taxon>Longimicrobiaceae</taxon>
        <taxon>Longimicrobium</taxon>
    </lineage>
</organism>
<evidence type="ECO:0000313" key="4">
    <source>
        <dbReference type="Proteomes" id="UP000582837"/>
    </source>
</evidence>